<reference evidence="1" key="1">
    <citation type="submission" date="2023-05" db="EMBL/GenBank/DDBJ databases">
        <authorList>
            <person name="Stuckert A."/>
        </authorList>
    </citation>
    <scope>NUCLEOTIDE SEQUENCE</scope>
</reference>
<name>A0ABN9C0X7_9NEOB</name>
<accession>A0ABN9C0X7</accession>
<comment type="caution">
    <text evidence="1">The sequence shown here is derived from an EMBL/GenBank/DDBJ whole genome shotgun (WGS) entry which is preliminary data.</text>
</comment>
<evidence type="ECO:0000313" key="2">
    <source>
        <dbReference type="Proteomes" id="UP001162483"/>
    </source>
</evidence>
<protein>
    <submittedName>
        <fullName evidence="1">Uncharacterized protein</fullName>
    </submittedName>
</protein>
<organism evidence="1 2">
    <name type="scientific">Staurois parvus</name>
    <dbReference type="NCBI Taxonomy" id="386267"/>
    <lineage>
        <taxon>Eukaryota</taxon>
        <taxon>Metazoa</taxon>
        <taxon>Chordata</taxon>
        <taxon>Craniata</taxon>
        <taxon>Vertebrata</taxon>
        <taxon>Euteleostomi</taxon>
        <taxon>Amphibia</taxon>
        <taxon>Batrachia</taxon>
        <taxon>Anura</taxon>
        <taxon>Neobatrachia</taxon>
        <taxon>Ranoidea</taxon>
        <taxon>Ranidae</taxon>
        <taxon>Staurois</taxon>
    </lineage>
</organism>
<feature type="non-terminal residue" evidence="1">
    <location>
        <position position="1"/>
    </location>
</feature>
<dbReference type="Proteomes" id="UP001162483">
    <property type="component" value="Unassembled WGS sequence"/>
</dbReference>
<evidence type="ECO:0000313" key="1">
    <source>
        <dbReference type="EMBL" id="CAI9553022.1"/>
    </source>
</evidence>
<sequence length="135" mass="14821">SGTLRQSGTLLDHLCGNQGHCGDQGHCGNQGHCWATCVAIRDTAWPLRRYCWATFVTIRDTAWPLRRSGTLLGHLCGDQEHCDDQGHCGDQEHCWATMWRSGTLTIRDTAGPLVGRSGPLVGNQGYLWAIRDTCG</sequence>
<proteinExistence type="predicted"/>
<keyword evidence="2" id="KW-1185">Reference proteome</keyword>
<gene>
    <name evidence="1" type="ORF">SPARVUS_LOCUS3971227</name>
</gene>
<dbReference type="EMBL" id="CATNWA010006898">
    <property type="protein sequence ID" value="CAI9553022.1"/>
    <property type="molecule type" value="Genomic_DNA"/>
</dbReference>